<keyword evidence="3" id="KW-1185">Reference proteome</keyword>
<reference evidence="2" key="2">
    <citation type="submission" date="2023-07" db="EMBL/GenBank/DDBJ databases">
        <authorList>
            <person name="Shen H."/>
        </authorList>
    </citation>
    <scope>NUCLEOTIDE SEQUENCE</scope>
    <source>
        <strain evidence="2">TNR-22</strain>
    </source>
</reference>
<protein>
    <submittedName>
        <fullName evidence="2">Uncharacterized protein</fullName>
    </submittedName>
</protein>
<reference evidence="2" key="1">
    <citation type="journal article" date="2015" name="Int. J. Syst. Evol. Microbiol.">
        <title>Rhizobium alvei sp. nov., isolated from a freshwater river.</title>
        <authorList>
            <person name="Sheu S.Y."/>
            <person name="Huang H.W."/>
            <person name="Young C.C."/>
            <person name="Chen W.M."/>
        </authorList>
    </citation>
    <scope>NUCLEOTIDE SEQUENCE</scope>
    <source>
        <strain evidence="2">TNR-22</strain>
    </source>
</reference>
<dbReference type="EMBL" id="JAUOZU010000001">
    <property type="protein sequence ID" value="MDO6962589.1"/>
    <property type="molecule type" value="Genomic_DNA"/>
</dbReference>
<feature type="region of interest" description="Disordered" evidence="1">
    <location>
        <begin position="154"/>
        <end position="181"/>
    </location>
</feature>
<organism evidence="2 3">
    <name type="scientific">Rhizobium alvei</name>
    <dbReference type="NCBI Taxonomy" id="1132659"/>
    <lineage>
        <taxon>Bacteria</taxon>
        <taxon>Pseudomonadati</taxon>
        <taxon>Pseudomonadota</taxon>
        <taxon>Alphaproteobacteria</taxon>
        <taxon>Hyphomicrobiales</taxon>
        <taxon>Rhizobiaceae</taxon>
        <taxon>Rhizobium/Agrobacterium group</taxon>
        <taxon>Rhizobium</taxon>
    </lineage>
</organism>
<dbReference type="Proteomes" id="UP001174932">
    <property type="component" value="Unassembled WGS sequence"/>
</dbReference>
<evidence type="ECO:0000256" key="1">
    <source>
        <dbReference type="SAM" id="MobiDB-lite"/>
    </source>
</evidence>
<dbReference type="RefSeq" id="WP_304374473.1">
    <property type="nucleotide sequence ID" value="NZ_JAUOZU010000001.1"/>
</dbReference>
<sequence>MLKLVLTGVWVAIVALGAVYFSIEMSQPPDPAVEEAKKKAIQEFVRGELTTFPVIQGGKVDGYFLTRTSYIADKTKLTEITLPVVPIITDELYTVLVGDRIIRIGDRRNFDLAGFKEKLKKTINHRLGSEVVMDVVIEQIDYISKDALQADPEKAGESAKKIAHEKLPEGFEADAAKEGGH</sequence>
<proteinExistence type="predicted"/>
<evidence type="ECO:0000313" key="3">
    <source>
        <dbReference type="Proteomes" id="UP001174932"/>
    </source>
</evidence>
<comment type="caution">
    <text evidence="2">The sequence shown here is derived from an EMBL/GenBank/DDBJ whole genome shotgun (WGS) entry which is preliminary data.</text>
</comment>
<name>A0ABT8YH46_9HYPH</name>
<evidence type="ECO:0000313" key="2">
    <source>
        <dbReference type="EMBL" id="MDO6962589.1"/>
    </source>
</evidence>
<accession>A0ABT8YH46</accession>
<gene>
    <name evidence="2" type="ORF">Q4481_01395</name>
</gene>